<accession>A0A377FS52</accession>
<dbReference type="RefSeq" id="WP_024370579.1">
    <property type="nucleotide sequence ID" value="NZ_UGGP01000001.1"/>
</dbReference>
<dbReference type="STRING" id="1397694.GCA_000702585_01265"/>
<dbReference type="Proteomes" id="UP000254060">
    <property type="component" value="Unassembled WGS sequence"/>
</dbReference>
<name>A0A377FS52_9BACL</name>
<sequence length="242" mass="26145">MNRTQVLLAIPGNWSSAEAVNEQISLHSEGYTMAGLLLLEDETGKAFTVEVIERDPALAEAMIHASTSGFTPKVAKGLARHTHIVYLIVDVNDVSDIAAARRAANALLNAGGLGVMVETAGVAYSKDEWQESKEEDLALDYSLLTAITEEETSYMSWGMKAFGQADVAVPSTIEVEDAIHVIHSFNFHLISGGSMFGDGDSFAFEDGKSFTVEMGEDERTSIDNLLHNPFGLIYLVPQTTEG</sequence>
<evidence type="ECO:0000313" key="1">
    <source>
        <dbReference type="EMBL" id="STO07404.1"/>
    </source>
</evidence>
<organism evidence="1 2">
    <name type="scientific">Exiguobacterium aurantiacum</name>
    <dbReference type="NCBI Taxonomy" id="33987"/>
    <lineage>
        <taxon>Bacteria</taxon>
        <taxon>Bacillati</taxon>
        <taxon>Bacillota</taxon>
        <taxon>Bacilli</taxon>
        <taxon>Bacillales</taxon>
        <taxon>Bacillales Family XII. Incertae Sedis</taxon>
        <taxon>Exiguobacterium</taxon>
    </lineage>
</organism>
<gene>
    <name evidence="1" type="ORF">NCTC13163_00750</name>
</gene>
<protein>
    <recommendedName>
        <fullName evidence="3">DUF4261 domain-containing protein</fullName>
    </recommendedName>
</protein>
<dbReference type="EMBL" id="UGGP01000001">
    <property type="protein sequence ID" value="STO07404.1"/>
    <property type="molecule type" value="Genomic_DNA"/>
</dbReference>
<reference evidence="1 2" key="1">
    <citation type="submission" date="2018-06" db="EMBL/GenBank/DDBJ databases">
        <authorList>
            <consortium name="Pathogen Informatics"/>
            <person name="Doyle S."/>
        </authorList>
    </citation>
    <scope>NUCLEOTIDE SEQUENCE [LARGE SCALE GENOMIC DNA]</scope>
    <source>
        <strain evidence="1 2">NCTC13163</strain>
    </source>
</reference>
<proteinExistence type="predicted"/>
<dbReference type="AlphaFoldDB" id="A0A377FS52"/>
<evidence type="ECO:0000313" key="2">
    <source>
        <dbReference type="Proteomes" id="UP000254060"/>
    </source>
</evidence>
<evidence type="ECO:0008006" key="3">
    <source>
        <dbReference type="Google" id="ProtNLM"/>
    </source>
</evidence>